<protein>
    <submittedName>
        <fullName evidence="3">Uncharacterized protein</fullName>
    </submittedName>
</protein>
<comment type="caution">
    <text evidence="3">The sequence shown here is derived from an EMBL/GenBank/DDBJ whole genome shotgun (WGS) entry which is preliminary data.</text>
</comment>
<feature type="compositionally biased region" description="Low complexity" evidence="1">
    <location>
        <begin position="158"/>
        <end position="175"/>
    </location>
</feature>
<evidence type="ECO:0000313" key="3">
    <source>
        <dbReference type="EMBL" id="MBB3062429.1"/>
    </source>
</evidence>
<reference evidence="3 4" key="1">
    <citation type="submission" date="2020-08" db="EMBL/GenBank/DDBJ databases">
        <title>Genomic Encyclopedia of Type Strains, Phase III (KMG-III): the genomes of soil and plant-associated and newly described type strains.</title>
        <authorList>
            <person name="Whitman W."/>
        </authorList>
    </citation>
    <scope>NUCLEOTIDE SEQUENCE [LARGE SCALE GENOMIC DNA]</scope>
    <source>
        <strain evidence="3 4">CECT 8799</strain>
    </source>
</reference>
<feature type="chain" id="PRO_5030942247" evidence="2">
    <location>
        <begin position="20"/>
        <end position="206"/>
    </location>
</feature>
<accession>A0A7W4ZBI3</accession>
<dbReference type="EMBL" id="JACHWZ010000016">
    <property type="protein sequence ID" value="MBB3062429.1"/>
    <property type="molecule type" value="Genomic_DNA"/>
</dbReference>
<gene>
    <name evidence="3" type="ORF">FHS09_003278</name>
</gene>
<feature type="signal peptide" evidence="2">
    <location>
        <begin position="1"/>
        <end position="19"/>
    </location>
</feature>
<keyword evidence="4" id="KW-1185">Reference proteome</keyword>
<dbReference type="Gene3D" id="2.60.40.3620">
    <property type="match status" value="1"/>
</dbReference>
<dbReference type="Proteomes" id="UP000535937">
    <property type="component" value="Unassembled WGS sequence"/>
</dbReference>
<feature type="region of interest" description="Disordered" evidence="1">
    <location>
        <begin position="140"/>
        <end position="206"/>
    </location>
</feature>
<proteinExistence type="predicted"/>
<organism evidence="3 4">
    <name type="scientific">Microbulbifer rhizosphaerae</name>
    <dbReference type="NCBI Taxonomy" id="1562603"/>
    <lineage>
        <taxon>Bacteria</taxon>
        <taxon>Pseudomonadati</taxon>
        <taxon>Pseudomonadota</taxon>
        <taxon>Gammaproteobacteria</taxon>
        <taxon>Cellvibrionales</taxon>
        <taxon>Microbulbiferaceae</taxon>
        <taxon>Microbulbifer</taxon>
    </lineage>
</organism>
<evidence type="ECO:0000313" key="4">
    <source>
        <dbReference type="Proteomes" id="UP000535937"/>
    </source>
</evidence>
<evidence type="ECO:0000256" key="2">
    <source>
        <dbReference type="SAM" id="SignalP"/>
    </source>
</evidence>
<keyword evidence="2" id="KW-0732">Signal</keyword>
<evidence type="ECO:0000256" key="1">
    <source>
        <dbReference type="SAM" id="MobiDB-lite"/>
    </source>
</evidence>
<sequence>MKKIPLMAALMAASLGTQADWYLRGTHNDWQADPMQDVGNNTMLADDVVFAVNGEFKFDRYGDWSENYGLNGELDGANIPIDAGTWDIEFYTDTHDYKITASTTGPAAYHLRGTHNGWAEGDLMTQVAGTNQYEACRNFTSGDETGGPRFRTAAGAVTNSRSRTTSTSTAPCTRRAPLLPTSPPDELKLYSPKLGSKKRTLPVSDL</sequence>
<dbReference type="AlphaFoldDB" id="A0A7W4ZBI3"/>
<name>A0A7W4ZBI3_9GAMM</name>